<evidence type="ECO:0000256" key="2">
    <source>
        <dbReference type="ARBA" id="ARBA00010617"/>
    </source>
</evidence>
<evidence type="ECO:0000256" key="7">
    <source>
        <dbReference type="ARBA" id="ARBA00023033"/>
    </source>
</evidence>
<dbReference type="InterPro" id="IPR001128">
    <property type="entry name" value="Cyt_P450"/>
</dbReference>
<dbReference type="PRINTS" id="PR00385">
    <property type="entry name" value="P450"/>
</dbReference>
<proteinExistence type="inferred from homology"/>
<reference evidence="10" key="2">
    <citation type="submission" date="2015-01" db="EMBL/GenBank/DDBJ databases">
        <title>Evolutionary Origins and Diversification of the Mycorrhizal Mutualists.</title>
        <authorList>
            <consortium name="DOE Joint Genome Institute"/>
            <consortium name="Mycorrhizal Genomics Consortium"/>
            <person name="Kohler A."/>
            <person name="Kuo A."/>
            <person name="Nagy L.G."/>
            <person name="Floudas D."/>
            <person name="Copeland A."/>
            <person name="Barry K.W."/>
            <person name="Cichocki N."/>
            <person name="Veneault-Fourrey C."/>
            <person name="LaButti K."/>
            <person name="Lindquist E.A."/>
            <person name="Lipzen A."/>
            <person name="Lundell T."/>
            <person name="Morin E."/>
            <person name="Murat C."/>
            <person name="Riley R."/>
            <person name="Ohm R."/>
            <person name="Sun H."/>
            <person name="Tunlid A."/>
            <person name="Henrissat B."/>
            <person name="Grigoriev I.V."/>
            <person name="Hibbett D.S."/>
            <person name="Martin F."/>
        </authorList>
    </citation>
    <scope>NUCLEOTIDE SEQUENCE [LARGE SCALE GENOMIC DNA]</scope>
    <source>
        <strain evidence="10">MUT 4182</strain>
    </source>
</reference>
<name>A0A0C3QKX5_9AGAM</name>
<evidence type="ECO:0000256" key="6">
    <source>
        <dbReference type="ARBA" id="ARBA00023004"/>
    </source>
</evidence>
<dbReference type="GO" id="GO:0004497">
    <property type="term" value="F:monooxygenase activity"/>
    <property type="evidence" value="ECO:0007669"/>
    <property type="project" value="UniProtKB-KW"/>
</dbReference>
<organism evidence="9 10">
    <name type="scientific">Tulasnella calospora MUT 4182</name>
    <dbReference type="NCBI Taxonomy" id="1051891"/>
    <lineage>
        <taxon>Eukaryota</taxon>
        <taxon>Fungi</taxon>
        <taxon>Dikarya</taxon>
        <taxon>Basidiomycota</taxon>
        <taxon>Agaricomycotina</taxon>
        <taxon>Agaricomycetes</taxon>
        <taxon>Cantharellales</taxon>
        <taxon>Tulasnellaceae</taxon>
        <taxon>Tulasnella</taxon>
    </lineage>
</organism>
<dbReference type="CDD" id="cd11063">
    <property type="entry name" value="CYP52"/>
    <property type="match status" value="1"/>
</dbReference>
<keyword evidence="3 8" id="KW-0349">Heme</keyword>
<dbReference type="STRING" id="1051891.A0A0C3QKX5"/>
<keyword evidence="4 8" id="KW-0479">Metal-binding</keyword>
<dbReference type="Pfam" id="PF00067">
    <property type="entry name" value="p450"/>
    <property type="match status" value="1"/>
</dbReference>
<dbReference type="PANTHER" id="PTHR24287">
    <property type="entry name" value="P450, PUTATIVE (EUROFUNG)-RELATED"/>
    <property type="match status" value="1"/>
</dbReference>
<dbReference type="HOGENOM" id="CLU_001570_27_0_1"/>
<dbReference type="OrthoDB" id="1470350at2759"/>
<feature type="binding site" description="axial binding residue" evidence="8">
    <location>
        <position position="555"/>
    </location>
    <ligand>
        <name>heme</name>
        <dbReference type="ChEBI" id="CHEBI:30413"/>
    </ligand>
    <ligandPart>
        <name>Fe</name>
        <dbReference type="ChEBI" id="CHEBI:18248"/>
    </ligandPart>
</feature>
<evidence type="ECO:0000256" key="5">
    <source>
        <dbReference type="ARBA" id="ARBA00023002"/>
    </source>
</evidence>
<comment type="similarity">
    <text evidence="2">Belongs to the cytochrome P450 family.</text>
</comment>
<evidence type="ECO:0000313" key="9">
    <source>
        <dbReference type="EMBL" id="KIO28121.1"/>
    </source>
</evidence>
<dbReference type="GO" id="GO:0005506">
    <property type="term" value="F:iron ion binding"/>
    <property type="evidence" value="ECO:0007669"/>
    <property type="project" value="InterPro"/>
</dbReference>
<evidence type="ECO:0000313" key="10">
    <source>
        <dbReference type="Proteomes" id="UP000054248"/>
    </source>
</evidence>
<keyword evidence="5" id="KW-0560">Oxidoreductase</keyword>
<dbReference type="AlphaFoldDB" id="A0A0C3QKX5"/>
<keyword evidence="7" id="KW-0503">Monooxygenase</keyword>
<dbReference type="Gene3D" id="1.10.630.10">
    <property type="entry name" value="Cytochrome P450"/>
    <property type="match status" value="1"/>
</dbReference>
<accession>A0A0C3QKX5</accession>
<protein>
    <submittedName>
        <fullName evidence="9">Uncharacterized protein</fullName>
    </submittedName>
</protein>
<dbReference type="InterPro" id="IPR047146">
    <property type="entry name" value="Cyt_P450_E_CYP52_fungi"/>
</dbReference>
<dbReference type="GO" id="GO:0016705">
    <property type="term" value="F:oxidoreductase activity, acting on paired donors, with incorporation or reduction of molecular oxygen"/>
    <property type="evidence" value="ECO:0007669"/>
    <property type="project" value="InterPro"/>
</dbReference>
<dbReference type="InterPro" id="IPR036396">
    <property type="entry name" value="Cyt_P450_sf"/>
</dbReference>
<keyword evidence="10" id="KW-1185">Reference proteome</keyword>
<comment type="cofactor">
    <cofactor evidence="1 8">
        <name>heme</name>
        <dbReference type="ChEBI" id="CHEBI:30413"/>
    </cofactor>
</comment>
<sequence length="634" mass="72109">MPNLMVPTIQNPTTEPTSASPPLPALFFIPLPIDLALHLSPVLALLLHFFFLEAKYSLRWVNHWAPVVAAAFATWYSAFGEWCALENKAFVSKAVAKSIWNAIKSWSDKRRLGAIGVPVVRKGNLPGNAAWLLELTRNFPTEYPGEPLIHLKKEYGPIFNLNFLWEDMIWSDHPAFAKEILATDFINYVKGERFQVALCSMLGSGIFNSDGDIWKFHRAMTRPFFTRDRITDFDIFDRHCEVTLDKINERCRTGQPIDFQDIVSRFTMDSAADFLFGVNVHSLSSPLPLPGSSPETTSETNRFTAAFMRTLEAISHRVRWRGSGWQVNEFWKDKTTEDMKVLYDFIEPILDGALKEKAAKKGGDKQVNVMMNEGEEGLSDVKETLLAHLVSVTDDKQLIRDELLNILIAGRDTTAATLTFAIYLLALDPGVLAKLRKEVLDVVGPTERPTFDHIREMKYLRAVINETLRLFPPVPFNVKESVESRAWTNPDTGIRYYIPANTKVSWSVLTMQRDPTLWGPDSLRFDPERWIDDRKAYVTRNPFIFLPFQAGPRICVGQQFAYNEASFFLIRFLQKFDTIDLAPDGQPSAYRPPAVWKTISDSRKAVEHFIPKSHLTMYAKGGLWTRIKSSSTSS</sequence>
<reference evidence="9 10" key="1">
    <citation type="submission" date="2014-04" db="EMBL/GenBank/DDBJ databases">
        <authorList>
            <consortium name="DOE Joint Genome Institute"/>
            <person name="Kuo A."/>
            <person name="Girlanda M."/>
            <person name="Perotto S."/>
            <person name="Kohler A."/>
            <person name="Nagy L.G."/>
            <person name="Floudas D."/>
            <person name="Copeland A."/>
            <person name="Barry K.W."/>
            <person name="Cichocki N."/>
            <person name="Veneault-Fourrey C."/>
            <person name="LaButti K."/>
            <person name="Lindquist E.A."/>
            <person name="Lipzen A."/>
            <person name="Lundell T."/>
            <person name="Morin E."/>
            <person name="Murat C."/>
            <person name="Sun H."/>
            <person name="Tunlid A."/>
            <person name="Henrissat B."/>
            <person name="Grigoriev I.V."/>
            <person name="Hibbett D.S."/>
            <person name="Martin F."/>
            <person name="Nordberg H.P."/>
            <person name="Cantor M.N."/>
            <person name="Hua S.X."/>
        </authorList>
    </citation>
    <scope>NUCLEOTIDE SEQUENCE [LARGE SCALE GENOMIC DNA]</scope>
    <source>
        <strain evidence="9 10">MUT 4182</strain>
    </source>
</reference>
<evidence type="ECO:0000256" key="3">
    <source>
        <dbReference type="ARBA" id="ARBA00022617"/>
    </source>
</evidence>
<dbReference type="GO" id="GO:0020037">
    <property type="term" value="F:heme binding"/>
    <property type="evidence" value="ECO:0007669"/>
    <property type="project" value="InterPro"/>
</dbReference>
<dbReference type="PANTHER" id="PTHR24287:SF1">
    <property type="entry name" value="P450, PUTATIVE (EUROFUNG)-RELATED"/>
    <property type="match status" value="1"/>
</dbReference>
<gene>
    <name evidence="9" type="ORF">M407DRAFT_14767</name>
</gene>
<evidence type="ECO:0000256" key="8">
    <source>
        <dbReference type="PIRSR" id="PIRSR602401-1"/>
    </source>
</evidence>
<evidence type="ECO:0000256" key="1">
    <source>
        <dbReference type="ARBA" id="ARBA00001971"/>
    </source>
</evidence>
<dbReference type="EMBL" id="KN822998">
    <property type="protein sequence ID" value="KIO28121.1"/>
    <property type="molecule type" value="Genomic_DNA"/>
</dbReference>
<keyword evidence="6 8" id="KW-0408">Iron</keyword>
<dbReference type="PRINTS" id="PR00463">
    <property type="entry name" value="EP450I"/>
</dbReference>
<evidence type="ECO:0000256" key="4">
    <source>
        <dbReference type="ARBA" id="ARBA00022723"/>
    </source>
</evidence>
<dbReference type="Proteomes" id="UP000054248">
    <property type="component" value="Unassembled WGS sequence"/>
</dbReference>
<dbReference type="SUPFAM" id="SSF48264">
    <property type="entry name" value="Cytochrome P450"/>
    <property type="match status" value="1"/>
</dbReference>
<dbReference type="InterPro" id="IPR002401">
    <property type="entry name" value="Cyt_P450_E_grp-I"/>
</dbReference>